<feature type="domain" description="N-acetyltransferase" evidence="1">
    <location>
        <begin position="16"/>
        <end position="183"/>
    </location>
</feature>
<dbReference type="AlphaFoldDB" id="A0A426DPZ3"/>
<dbReference type="Gene3D" id="3.40.630.30">
    <property type="match status" value="1"/>
</dbReference>
<comment type="caution">
    <text evidence="2">The sequence shown here is derived from an EMBL/GenBank/DDBJ whole genome shotgun (WGS) entry which is preliminary data.</text>
</comment>
<dbReference type="RefSeq" id="WP_125129944.1">
    <property type="nucleotide sequence ID" value="NZ_RHJS01000002.1"/>
</dbReference>
<dbReference type="InterPro" id="IPR016181">
    <property type="entry name" value="Acyl_CoA_acyltransferase"/>
</dbReference>
<gene>
    <name evidence="2" type="ORF">EBB54_28230</name>
</gene>
<protein>
    <submittedName>
        <fullName evidence="2">GNAT family N-acetyltransferase</fullName>
    </submittedName>
</protein>
<dbReference type="SUPFAM" id="SSF55729">
    <property type="entry name" value="Acyl-CoA N-acyltransferases (Nat)"/>
    <property type="match status" value="1"/>
</dbReference>
<accession>A0A426DPZ3</accession>
<evidence type="ECO:0000313" key="2">
    <source>
        <dbReference type="EMBL" id="RRK34793.1"/>
    </source>
</evidence>
<dbReference type="Pfam" id="PF00583">
    <property type="entry name" value="Acetyltransf_1"/>
    <property type="match status" value="1"/>
</dbReference>
<keyword evidence="3" id="KW-1185">Reference proteome</keyword>
<name>A0A426DPZ3_9FIRM</name>
<organism evidence="2 3">
    <name type="scientific">Schaedlerella arabinosiphila</name>
    <dbReference type="NCBI Taxonomy" id="2044587"/>
    <lineage>
        <taxon>Bacteria</taxon>
        <taxon>Bacillati</taxon>
        <taxon>Bacillota</taxon>
        <taxon>Clostridia</taxon>
        <taxon>Lachnospirales</taxon>
        <taxon>Lachnospiraceae</taxon>
        <taxon>Schaedlerella</taxon>
    </lineage>
</organism>
<evidence type="ECO:0000313" key="3">
    <source>
        <dbReference type="Proteomes" id="UP000274920"/>
    </source>
</evidence>
<dbReference type="PANTHER" id="PTHR43415:SF3">
    <property type="entry name" value="GNAT-FAMILY ACETYLTRANSFERASE"/>
    <property type="match status" value="1"/>
</dbReference>
<dbReference type="InterPro" id="IPR000182">
    <property type="entry name" value="GNAT_dom"/>
</dbReference>
<dbReference type="EMBL" id="RHJS01000002">
    <property type="protein sequence ID" value="RRK34793.1"/>
    <property type="molecule type" value="Genomic_DNA"/>
</dbReference>
<dbReference type="Proteomes" id="UP000274920">
    <property type="component" value="Unassembled WGS sequence"/>
</dbReference>
<keyword evidence="2" id="KW-0808">Transferase</keyword>
<dbReference type="PROSITE" id="PS51186">
    <property type="entry name" value="GNAT"/>
    <property type="match status" value="1"/>
</dbReference>
<dbReference type="GO" id="GO:0016747">
    <property type="term" value="F:acyltransferase activity, transferring groups other than amino-acyl groups"/>
    <property type="evidence" value="ECO:0007669"/>
    <property type="project" value="InterPro"/>
</dbReference>
<reference evidence="2" key="1">
    <citation type="submission" date="2018-10" db="EMBL/GenBank/DDBJ databases">
        <title>Schaedlerella arabinophila gen. nov. sp. nov., isolated from the mouse intestinal tract and comparative analysis with the genome of the closely related altered Schaedler flora strain ASF502.</title>
        <authorList>
            <person name="Miyake S."/>
            <person name="Soh M."/>
            <person name="Seedorf H."/>
        </authorList>
    </citation>
    <scope>NUCLEOTIDE SEQUENCE [LARGE SCALE GENOMIC DNA]</scope>
    <source>
        <strain evidence="2">DSM 106076</strain>
    </source>
</reference>
<proteinExistence type="predicted"/>
<evidence type="ECO:0000259" key="1">
    <source>
        <dbReference type="PROSITE" id="PS51186"/>
    </source>
</evidence>
<sequence>MIFKEKIFTGKNGTHYTLRSPRPEDAEQMIGYLKRTAMETEYGISYPEEMDFSIQEEMDFITKYAEDPGSLMISVFEGETLVGSASLTCVLNKQKTRHRASFGVALLKSVWGQGLGYEIVSGLTAFSREAGYEQIELEVVSSNTPAINLYKKLGFSVYGERPRSFRLKDGNYSDELLMVLALK</sequence>
<dbReference type="PANTHER" id="PTHR43415">
    <property type="entry name" value="SPERMIDINE N(1)-ACETYLTRANSFERASE"/>
    <property type="match status" value="1"/>
</dbReference>